<keyword evidence="2" id="KW-1185">Reference proteome</keyword>
<dbReference type="AlphaFoldDB" id="A0A8T2TDU9"/>
<reference evidence="1" key="1">
    <citation type="submission" date="2021-08" db="EMBL/GenBank/DDBJ databases">
        <title>WGS assembly of Ceratopteris richardii.</title>
        <authorList>
            <person name="Marchant D.B."/>
            <person name="Chen G."/>
            <person name="Jenkins J."/>
            <person name="Shu S."/>
            <person name="Leebens-Mack J."/>
            <person name="Grimwood J."/>
            <person name="Schmutz J."/>
            <person name="Soltis P."/>
            <person name="Soltis D."/>
            <person name="Chen Z.-H."/>
        </authorList>
    </citation>
    <scope>NUCLEOTIDE SEQUENCE</scope>
    <source>
        <strain evidence="1">Whitten #5841</strain>
        <tissue evidence="1">Leaf</tissue>
    </source>
</reference>
<evidence type="ECO:0000313" key="1">
    <source>
        <dbReference type="EMBL" id="KAH7421457.1"/>
    </source>
</evidence>
<comment type="caution">
    <text evidence="1">The sequence shown here is derived from an EMBL/GenBank/DDBJ whole genome shotgun (WGS) entry which is preliminary data.</text>
</comment>
<organism evidence="1 2">
    <name type="scientific">Ceratopteris richardii</name>
    <name type="common">Triangle waterfern</name>
    <dbReference type="NCBI Taxonomy" id="49495"/>
    <lineage>
        <taxon>Eukaryota</taxon>
        <taxon>Viridiplantae</taxon>
        <taxon>Streptophyta</taxon>
        <taxon>Embryophyta</taxon>
        <taxon>Tracheophyta</taxon>
        <taxon>Polypodiopsida</taxon>
        <taxon>Polypodiidae</taxon>
        <taxon>Polypodiales</taxon>
        <taxon>Pteridineae</taxon>
        <taxon>Pteridaceae</taxon>
        <taxon>Parkerioideae</taxon>
        <taxon>Ceratopteris</taxon>
    </lineage>
</organism>
<dbReference type="Proteomes" id="UP000825935">
    <property type="component" value="Chromosome 13"/>
</dbReference>
<protein>
    <submittedName>
        <fullName evidence="1">Uncharacterized protein</fullName>
    </submittedName>
</protein>
<proteinExistence type="predicted"/>
<sequence length="72" mass="8261">MQEDEMPFSLSFLHTTTHTRAIDGAVCHEARPVKAPDTMSLNDSAYLPRARFFFSPKFRRSCTYCSLILFSL</sequence>
<accession>A0A8T2TDU9</accession>
<name>A0A8T2TDU9_CERRI</name>
<gene>
    <name evidence="1" type="ORF">KP509_13G058100</name>
</gene>
<evidence type="ECO:0000313" key="2">
    <source>
        <dbReference type="Proteomes" id="UP000825935"/>
    </source>
</evidence>
<dbReference type="EMBL" id="CM035418">
    <property type="protein sequence ID" value="KAH7421457.1"/>
    <property type="molecule type" value="Genomic_DNA"/>
</dbReference>